<reference evidence="1" key="1">
    <citation type="journal article" date="2021" name="Front. Microbiol.">
        <title>Comprehensive Comparative Genomics and Phenotyping of Methylobacterium Species.</title>
        <authorList>
            <person name="Alessa O."/>
            <person name="Ogura Y."/>
            <person name="Fujitani Y."/>
            <person name="Takami H."/>
            <person name="Hayashi T."/>
            <person name="Sahin N."/>
            <person name="Tani A."/>
        </authorList>
    </citation>
    <scope>NUCLEOTIDE SEQUENCE</scope>
    <source>
        <strain evidence="1">LMG 23639</strain>
    </source>
</reference>
<proteinExistence type="predicted"/>
<dbReference type="RefSeq" id="WP_238275292.1">
    <property type="nucleotide sequence ID" value="NZ_BPQR01000030.1"/>
</dbReference>
<dbReference type="EMBL" id="BPQR01000030">
    <property type="protein sequence ID" value="GJE06548.1"/>
    <property type="molecule type" value="Genomic_DNA"/>
</dbReference>
<name>A0ABQ4SXC7_9HYPH</name>
<sequence>MKHPTSRLLHGYWDRLRGERAAPDRAEIEPGEIRSLLADSLILDIDLPMRSARLRLAGTRVCALFGRELKGVSFPSLWRESEPGPWRLVEIVAQDTAGVVAGLRATTERGETLDLELLLLPLRHQGKTQSRILGALSPAGVPSWLGLRPAVSLSTTSVRVLGGADSSAREPDALATLGDLPAPANDSAPFRRGHLMVHRGGRV</sequence>
<evidence type="ECO:0000313" key="2">
    <source>
        <dbReference type="Proteomes" id="UP001055102"/>
    </source>
</evidence>
<accession>A0ABQ4SXC7</accession>
<organism evidence="1 2">
    <name type="scientific">Methylobacterium jeotgali</name>
    <dbReference type="NCBI Taxonomy" id="381630"/>
    <lineage>
        <taxon>Bacteria</taxon>
        <taxon>Pseudomonadati</taxon>
        <taxon>Pseudomonadota</taxon>
        <taxon>Alphaproteobacteria</taxon>
        <taxon>Hyphomicrobiales</taxon>
        <taxon>Methylobacteriaceae</taxon>
        <taxon>Methylobacterium</taxon>
    </lineage>
</organism>
<protein>
    <recommendedName>
        <fullName evidence="3">PAS domain-containing protein</fullName>
    </recommendedName>
</protein>
<evidence type="ECO:0008006" key="3">
    <source>
        <dbReference type="Google" id="ProtNLM"/>
    </source>
</evidence>
<keyword evidence="2" id="KW-1185">Reference proteome</keyword>
<comment type="caution">
    <text evidence="1">The sequence shown here is derived from an EMBL/GenBank/DDBJ whole genome shotgun (WGS) entry which is preliminary data.</text>
</comment>
<reference evidence="1" key="2">
    <citation type="submission" date="2021-08" db="EMBL/GenBank/DDBJ databases">
        <authorList>
            <person name="Tani A."/>
            <person name="Ola A."/>
            <person name="Ogura Y."/>
            <person name="Katsura K."/>
            <person name="Hayashi T."/>
        </authorList>
    </citation>
    <scope>NUCLEOTIDE SEQUENCE</scope>
    <source>
        <strain evidence="1">LMG 23639</strain>
    </source>
</reference>
<gene>
    <name evidence="1" type="ORF">AOPFMNJM_1868</name>
</gene>
<dbReference type="Pfam" id="PF07310">
    <property type="entry name" value="PAS_5"/>
    <property type="match status" value="1"/>
</dbReference>
<evidence type="ECO:0000313" key="1">
    <source>
        <dbReference type="EMBL" id="GJE06548.1"/>
    </source>
</evidence>
<dbReference type="InterPro" id="IPR009922">
    <property type="entry name" value="DUF1457"/>
</dbReference>
<dbReference type="PIRSF" id="PIRSF031878">
    <property type="entry name" value="UCP031878"/>
    <property type="match status" value="1"/>
</dbReference>
<dbReference type="Proteomes" id="UP001055102">
    <property type="component" value="Unassembled WGS sequence"/>
</dbReference>